<dbReference type="EMBL" id="LSBJ02000004">
    <property type="protein sequence ID" value="OAQ67326.1"/>
    <property type="molecule type" value="Genomic_DNA"/>
</dbReference>
<feature type="compositionally biased region" description="Polar residues" evidence="8">
    <location>
        <begin position="144"/>
        <end position="153"/>
    </location>
</feature>
<reference evidence="11 12" key="1">
    <citation type="journal article" date="2016" name="PLoS Pathog.">
        <title>Biosynthesis of antibiotic leucinostatins in bio-control fungus Purpureocillium lilacinum and their inhibition on phytophthora revealed by genome mining.</title>
        <authorList>
            <person name="Wang G."/>
            <person name="Liu Z."/>
            <person name="Lin R."/>
            <person name="Li E."/>
            <person name="Mao Z."/>
            <person name="Ling J."/>
            <person name="Yang Y."/>
            <person name="Yin W.B."/>
            <person name="Xie B."/>
        </authorList>
    </citation>
    <scope>NUCLEOTIDE SEQUENCE [LARGE SCALE GENOMIC DNA]</scope>
    <source>
        <strain evidence="11">170</strain>
    </source>
</reference>
<dbReference type="FunFam" id="1.10.10.2570:FF:000001">
    <property type="entry name" value="Autophagy-related protein 29"/>
    <property type="match status" value="1"/>
</dbReference>
<evidence type="ECO:0000256" key="4">
    <source>
        <dbReference type="ARBA" id="ARBA00022448"/>
    </source>
</evidence>
<dbReference type="GO" id="GO:0015031">
    <property type="term" value="P:protein transport"/>
    <property type="evidence" value="ECO:0007669"/>
    <property type="project" value="UniProtKB-KW"/>
</dbReference>
<accession>A0A179FNX4</accession>
<dbReference type="PANTHER" id="PTHR40012">
    <property type="entry name" value="AUTOPHAGY-RELATED PROTEIN 29"/>
    <property type="match status" value="1"/>
</dbReference>
<proteinExistence type="inferred from homology"/>
<feature type="compositionally biased region" description="Low complexity" evidence="8">
    <location>
        <begin position="300"/>
        <end position="309"/>
    </location>
</feature>
<comment type="subcellular location">
    <subcellularLocation>
        <location evidence="1">Preautophagosomal structure</location>
    </subcellularLocation>
</comment>
<dbReference type="OrthoDB" id="421951at2759"/>
<feature type="compositionally biased region" description="Acidic residues" evidence="8">
    <location>
        <begin position="249"/>
        <end position="258"/>
    </location>
</feature>
<keyword evidence="11" id="KW-0689">Ribosomal protein</keyword>
<evidence type="ECO:0000259" key="10">
    <source>
        <dbReference type="Pfam" id="PF22749"/>
    </source>
</evidence>
<dbReference type="InterPro" id="IPR039362">
    <property type="entry name" value="ATG29_sf"/>
</dbReference>
<evidence type="ECO:0000256" key="7">
    <source>
        <dbReference type="ARBA" id="ARBA00060351"/>
    </source>
</evidence>
<feature type="compositionally biased region" description="Basic and acidic residues" evidence="8">
    <location>
        <begin position="193"/>
        <end position="207"/>
    </location>
</feature>
<keyword evidence="6" id="KW-0072">Autophagy</keyword>
<dbReference type="InterPro" id="IPR039113">
    <property type="entry name" value="ATG29"/>
</dbReference>
<name>A0A179FNX4_METCM</name>
<evidence type="ECO:0000313" key="12">
    <source>
        <dbReference type="Proteomes" id="UP000078397"/>
    </source>
</evidence>
<evidence type="ECO:0000259" key="9">
    <source>
        <dbReference type="Pfam" id="PF18388"/>
    </source>
</evidence>
<comment type="similarity">
    <text evidence="2">Belongs to the ATG29 family.</text>
</comment>
<evidence type="ECO:0000256" key="8">
    <source>
        <dbReference type="SAM" id="MobiDB-lite"/>
    </source>
</evidence>
<evidence type="ECO:0000256" key="6">
    <source>
        <dbReference type="ARBA" id="ARBA00023006"/>
    </source>
</evidence>
<dbReference type="GO" id="GO:0000045">
    <property type="term" value="P:autophagosome assembly"/>
    <property type="evidence" value="ECO:0007669"/>
    <property type="project" value="InterPro"/>
</dbReference>
<dbReference type="GO" id="GO:0005840">
    <property type="term" value="C:ribosome"/>
    <property type="evidence" value="ECO:0007669"/>
    <property type="project" value="UniProtKB-KW"/>
</dbReference>
<dbReference type="PANTHER" id="PTHR40012:SF1">
    <property type="entry name" value="AUTOPHAGY-RELATED PROTEIN 29"/>
    <property type="match status" value="1"/>
</dbReference>
<dbReference type="GO" id="GO:0000407">
    <property type="term" value="C:phagophore assembly site"/>
    <property type="evidence" value="ECO:0007669"/>
    <property type="project" value="UniProtKB-SubCell"/>
</dbReference>
<dbReference type="STRING" id="1380566.A0A179FNX4"/>
<feature type="domain" description="Arb2" evidence="10">
    <location>
        <begin position="393"/>
        <end position="667"/>
    </location>
</feature>
<evidence type="ECO:0000256" key="3">
    <source>
        <dbReference type="ARBA" id="ARBA00013784"/>
    </source>
</evidence>
<sequence>MSPPRYTVLVRVPIPRGDFVDPPPVHWDSSKDEALWKILSGAAQTEIDWSQVAERFHVPVDFLLQQVAYLTERHASQVRAQVRKATAAAKGSSAPSPVPGSEPSSSVQQRAPSALSGRRDSPMPGHDGTTSGTPLAIPIRPNISRDTSTNTTILKDAAGSASPRHWTSFPSRGQEQGGRKRLSSLPIASPKAKSPEPRQVDQRRDENASPGPAESSSNESSDDESSPAQSRIIRRPPRFQQQQEATETYQDDGDDESEPAFRPYQASDQSGQDMASTLRGDGRVSGRRSHKNSRRDFIHQSQTSDDSSTGSPTALQNPKSKDSKLPGPLSPRRTAELAGRSPSGKAGAASREGSDGTPSMGSSFSDLDDASVTQSALEEALASHMNRGASSRYFVNEQDEVRSINNPGQYFNFFINKNERIRQRQRFEFDNALQDIVHERLLAEGVEKIALPLGTPTTQPHVPVFATTNLASKSRIVLFIGEPTQALGVLAGRVANGPGGINKGSMVSVVQELQKHASSPKDASPPGLFIANPGQLYWWPEGCRCLTVTASSAIPLPSLVHIGRRYIPEINSVKGHETPKDHVESVFSTLLGMIDGSPKVSLIAIGQSCEMVTQFLDNQENWDTWKGHLDSMLLLGTVYPADDLKNDNLRKFLARRTRAYTTSPEPLDTPLAPPSGNEDEQIPAFGCPCYSSSEPFYIETILIRALTPALEYLERVALTPEYENDEVLVAERPRKEFTDEDWDRLSDSEKPFVGAVDEEAMKREMKIAKRWRKFRETGGDLGTDSSDDEDET</sequence>
<keyword evidence="4" id="KW-0813">Transport</keyword>
<organism evidence="11 12">
    <name type="scientific">Pochonia chlamydosporia 170</name>
    <dbReference type="NCBI Taxonomy" id="1380566"/>
    <lineage>
        <taxon>Eukaryota</taxon>
        <taxon>Fungi</taxon>
        <taxon>Dikarya</taxon>
        <taxon>Ascomycota</taxon>
        <taxon>Pezizomycotina</taxon>
        <taxon>Sordariomycetes</taxon>
        <taxon>Hypocreomycetidae</taxon>
        <taxon>Hypocreales</taxon>
        <taxon>Clavicipitaceae</taxon>
        <taxon>Pochonia</taxon>
    </lineage>
</organism>
<dbReference type="Pfam" id="PF22749">
    <property type="entry name" value="Arb2"/>
    <property type="match status" value="1"/>
</dbReference>
<protein>
    <recommendedName>
        <fullName evidence="3">Autophagy-related protein 29</fullName>
    </recommendedName>
</protein>
<dbReference type="InterPro" id="IPR053858">
    <property type="entry name" value="Arb2_dom"/>
</dbReference>
<dbReference type="KEGG" id="pchm:VFPPC_16138"/>
<feature type="region of interest" description="Disordered" evidence="8">
    <location>
        <begin position="81"/>
        <end position="371"/>
    </location>
</feature>
<feature type="compositionally biased region" description="Polar residues" evidence="8">
    <location>
        <begin position="266"/>
        <end position="275"/>
    </location>
</feature>
<dbReference type="Pfam" id="PF18388">
    <property type="entry name" value="ATG29_N"/>
    <property type="match status" value="1"/>
</dbReference>
<dbReference type="Gene3D" id="1.10.10.2570">
    <property type="match status" value="1"/>
</dbReference>
<dbReference type="Proteomes" id="UP000078397">
    <property type="component" value="Unassembled WGS sequence"/>
</dbReference>
<dbReference type="GeneID" id="28857885"/>
<comment type="caution">
    <text evidence="11">The sequence shown here is derived from an EMBL/GenBank/DDBJ whole genome shotgun (WGS) entry which is preliminary data.</text>
</comment>
<gene>
    <name evidence="11" type="ORF">VFPPC_16138</name>
</gene>
<dbReference type="RefSeq" id="XP_018144413.1">
    <property type="nucleotide sequence ID" value="XM_018293891.1"/>
</dbReference>
<dbReference type="InterPro" id="IPR040666">
    <property type="entry name" value="Atg29_N"/>
</dbReference>
<evidence type="ECO:0000256" key="1">
    <source>
        <dbReference type="ARBA" id="ARBA00004329"/>
    </source>
</evidence>
<evidence type="ECO:0000256" key="2">
    <source>
        <dbReference type="ARBA" id="ARBA00010082"/>
    </source>
</evidence>
<keyword evidence="11" id="KW-0687">Ribonucleoprotein</keyword>
<feature type="compositionally biased region" description="Polar residues" evidence="8">
    <location>
        <begin position="356"/>
        <end position="371"/>
    </location>
</feature>
<feature type="compositionally biased region" description="Low complexity" evidence="8">
    <location>
        <begin position="208"/>
        <end position="219"/>
    </location>
</feature>
<dbReference type="AlphaFoldDB" id="A0A179FNX4"/>
<keyword evidence="12" id="KW-1185">Reference proteome</keyword>
<feature type="domain" description="Atg29 N-terminal" evidence="9">
    <location>
        <begin position="6"/>
        <end position="58"/>
    </location>
</feature>
<evidence type="ECO:0000256" key="5">
    <source>
        <dbReference type="ARBA" id="ARBA00022927"/>
    </source>
</evidence>
<evidence type="ECO:0000313" key="11">
    <source>
        <dbReference type="EMBL" id="OAQ67326.1"/>
    </source>
</evidence>
<comment type="function">
    <text evidence="7">Plays a role in autophagy. Functions at the preautophagosomal structure (PAS) in order to form normal autophagosomes under starvation conditions. Also plays a role in mitophagy and regulation of filamentous growth.</text>
</comment>
<keyword evidence="5" id="KW-0653">Protein transport</keyword>
<feature type="compositionally biased region" description="Low complexity" evidence="8">
    <location>
        <begin position="87"/>
        <end position="107"/>
    </location>
</feature>